<organism evidence="1 2">
    <name type="scientific">Zavarzinia aquatilis</name>
    <dbReference type="NCBI Taxonomy" id="2211142"/>
    <lineage>
        <taxon>Bacteria</taxon>
        <taxon>Pseudomonadati</taxon>
        <taxon>Pseudomonadota</taxon>
        <taxon>Alphaproteobacteria</taxon>
        <taxon>Rhodospirillales</taxon>
        <taxon>Zavarziniaceae</taxon>
        <taxon>Zavarzinia</taxon>
    </lineage>
</organism>
<reference evidence="1 2" key="1">
    <citation type="submission" date="2018-05" db="EMBL/GenBank/DDBJ databases">
        <title>Zavarzinia sp. HR-AS.</title>
        <authorList>
            <person name="Lee Y."/>
            <person name="Jeon C.O."/>
        </authorList>
    </citation>
    <scope>NUCLEOTIDE SEQUENCE [LARGE SCALE GENOMIC DNA]</scope>
    <source>
        <strain evidence="1 2">HR-AS</strain>
    </source>
</reference>
<accession>A0A317EC66</accession>
<keyword evidence="2" id="KW-1185">Reference proteome</keyword>
<protein>
    <submittedName>
        <fullName evidence="1">Uncharacterized protein</fullName>
    </submittedName>
</protein>
<dbReference type="Proteomes" id="UP000245461">
    <property type="component" value="Unassembled WGS sequence"/>
</dbReference>
<comment type="caution">
    <text evidence="1">The sequence shown here is derived from an EMBL/GenBank/DDBJ whole genome shotgun (WGS) entry which is preliminary data.</text>
</comment>
<name>A0A317EC66_9PROT</name>
<gene>
    <name evidence="1" type="ORF">DKG74_08825</name>
</gene>
<sequence length="345" mass="38392">MLDRDKVVNWWTGRISDQELAEWTGMAPRAVAIVLGLPSMRAGVTGGGRGSRHVRRINPKTRNAVAIVHALSEAGLPLELAANIIGATPAIAAMPTEIVDYRDPSYGIRSMMSVDPKGNWLLTDMVPWHVWERFVFPCYSIDNPNPTAGDIVNVPYDAFEPNTERGTMRVDRSAQGLPNVELKPLTEKPVYAGEVDPLGLYAYENYRTEALPRFDDHVLIVNGRWIFTKSPDPSPMDTMSDLMSGISDGSNPIEYDLDPVSVIEADRKTVRAIGFGRDQEEQNRALYHLDNFDSLLNVNATLALRKMKRRAYGLPVSEPSAPLPWDERVKIAQKYLPPTLGHLST</sequence>
<dbReference type="OrthoDB" id="8477380at2"/>
<dbReference type="AlphaFoldDB" id="A0A317EC66"/>
<dbReference type="RefSeq" id="WP_109904816.1">
    <property type="nucleotide sequence ID" value="NZ_QGLE01000004.1"/>
</dbReference>
<evidence type="ECO:0000313" key="1">
    <source>
        <dbReference type="EMBL" id="PWR24212.1"/>
    </source>
</evidence>
<evidence type="ECO:0000313" key="2">
    <source>
        <dbReference type="Proteomes" id="UP000245461"/>
    </source>
</evidence>
<dbReference type="EMBL" id="QGLE01000004">
    <property type="protein sequence ID" value="PWR24212.1"/>
    <property type="molecule type" value="Genomic_DNA"/>
</dbReference>
<proteinExistence type="predicted"/>